<organism evidence="6 7">
    <name type="scientific">Halanaerobium salsuginis</name>
    <dbReference type="NCBI Taxonomy" id="29563"/>
    <lineage>
        <taxon>Bacteria</taxon>
        <taxon>Bacillati</taxon>
        <taxon>Bacillota</taxon>
        <taxon>Clostridia</taxon>
        <taxon>Halanaerobiales</taxon>
        <taxon>Halanaerobiaceae</taxon>
        <taxon>Halanaerobium</taxon>
    </lineage>
</organism>
<dbReference type="InterPro" id="IPR010982">
    <property type="entry name" value="Lambda_DNA-bd_dom_sf"/>
</dbReference>
<reference evidence="6 7" key="1">
    <citation type="submission" date="2016-10" db="EMBL/GenBank/DDBJ databases">
        <authorList>
            <person name="de Groot N.N."/>
        </authorList>
    </citation>
    <scope>NUCLEOTIDE SEQUENCE [LARGE SCALE GENOMIC DNA]</scope>
    <source>
        <strain evidence="6 7">ATCC 51327</strain>
    </source>
</reference>
<keyword evidence="7" id="KW-1185">Reference proteome</keyword>
<sequence>MPTLKDVAKKAGVAPSTVSRVINDSSRISAETKQKVRSIMKEIGYHPNLNARNLVKQRSHNLGLVIPYSSEEAFADPFYSEILRAIGVLANSKGFNLLLLTSDRAEKEKETVLNAVKGKQVDGILLLRAQKNDQLIKELKALNFPFVIVGRPENKEDYYWVNNNNIQASQQAVEYLVENGHRQIAIISGPKNYTMNIDRIQGYRQAFSAKNIPVREDLIILLKKINYQNIYLQSQKIIKNHPEVTAFYGMSDTMAYTIIQAMNDLNIKIPNDISIIGFNNNPVSKLISPPLTTVDINIYLLGNKATELLIAIINKKIKEPTSTIIPSQLIIRKSCSKIKQL</sequence>
<evidence type="ECO:0000259" key="4">
    <source>
        <dbReference type="PROSITE" id="PS50932"/>
    </source>
</evidence>
<gene>
    <name evidence="6" type="ORF">SAMN02983006_02494</name>
</gene>
<name>A0A1I4M465_9FIRM</name>
<feature type="domain" description="HTH lacI-type" evidence="4">
    <location>
        <begin position="2"/>
        <end position="56"/>
    </location>
</feature>
<dbReference type="OrthoDB" id="9788209at2"/>
<dbReference type="PRINTS" id="PR00036">
    <property type="entry name" value="HTHLACI"/>
</dbReference>
<dbReference type="PANTHER" id="PTHR30146">
    <property type="entry name" value="LACI-RELATED TRANSCRIPTIONAL REPRESSOR"/>
    <property type="match status" value="1"/>
</dbReference>
<dbReference type="CDD" id="cd06294">
    <property type="entry name" value="PBP1_MalR-like"/>
    <property type="match status" value="1"/>
</dbReference>
<dbReference type="STRING" id="29563.SAMN02983006_02494"/>
<dbReference type="SUPFAM" id="SSF53822">
    <property type="entry name" value="Periplasmic binding protein-like I"/>
    <property type="match status" value="1"/>
</dbReference>
<dbReference type="Gene3D" id="3.40.50.2300">
    <property type="match status" value="2"/>
</dbReference>
<accession>A0A1I4M465</accession>
<dbReference type="PANTHER" id="PTHR30146:SF109">
    <property type="entry name" value="HTH-TYPE TRANSCRIPTIONAL REGULATOR GALS"/>
    <property type="match status" value="1"/>
</dbReference>
<evidence type="ECO:0000256" key="1">
    <source>
        <dbReference type="ARBA" id="ARBA00023015"/>
    </source>
</evidence>
<evidence type="ECO:0000259" key="5">
    <source>
        <dbReference type="PROSITE" id="PS50943"/>
    </source>
</evidence>
<dbReference type="PROSITE" id="PS50932">
    <property type="entry name" value="HTH_LACI_2"/>
    <property type="match status" value="1"/>
</dbReference>
<dbReference type="Proteomes" id="UP000199006">
    <property type="component" value="Unassembled WGS sequence"/>
</dbReference>
<dbReference type="SUPFAM" id="SSF47413">
    <property type="entry name" value="lambda repressor-like DNA-binding domains"/>
    <property type="match status" value="1"/>
</dbReference>
<evidence type="ECO:0000313" key="6">
    <source>
        <dbReference type="EMBL" id="SFL97969.1"/>
    </source>
</evidence>
<proteinExistence type="predicted"/>
<keyword evidence="1" id="KW-0805">Transcription regulation</keyword>
<dbReference type="AlphaFoldDB" id="A0A1I4M465"/>
<evidence type="ECO:0000256" key="2">
    <source>
        <dbReference type="ARBA" id="ARBA00023125"/>
    </source>
</evidence>
<dbReference type="InterPro" id="IPR001387">
    <property type="entry name" value="Cro/C1-type_HTH"/>
</dbReference>
<dbReference type="CDD" id="cd01392">
    <property type="entry name" value="HTH_LacI"/>
    <property type="match status" value="1"/>
</dbReference>
<dbReference type="PROSITE" id="PS50943">
    <property type="entry name" value="HTH_CROC1"/>
    <property type="match status" value="1"/>
</dbReference>
<evidence type="ECO:0000313" key="7">
    <source>
        <dbReference type="Proteomes" id="UP000199006"/>
    </source>
</evidence>
<protein>
    <submittedName>
        <fullName evidence="6">Transcriptional regulator, LacI family</fullName>
    </submittedName>
</protein>
<dbReference type="GO" id="GO:0003700">
    <property type="term" value="F:DNA-binding transcription factor activity"/>
    <property type="evidence" value="ECO:0007669"/>
    <property type="project" value="TreeGrafter"/>
</dbReference>
<dbReference type="InterPro" id="IPR001761">
    <property type="entry name" value="Peripla_BP/Lac1_sug-bd_dom"/>
</dbReference>
<dbReference type="RefSeq" id="WP_089862504.1">
    <property type="nucleotide sequence ID" value="NZ_FOTI01000048.1"/>
</dbReference>
<dbReference type="Pfam" id="PF00532">
    <property type="entry name" value="Peripla_BP_1"/>
    <property type="match status" value="1"/>
</dbReference>
<keyword evidence="2" id="KW-0238">DNA-binding</keyword>
<dbReference type="InterPro" id="IPR028082">
    <property type="entry name" value="Peripla_BP_I"/>
</dbReference>
<dbReference type="Gene3D" id="1.10.260.40">
    <property type="entry name" value="lambda repressor-like DNA-binding domains"/>
    <property type="match status" value="1"/>
</dbReference>
<keyword evidence="3" id="KW-0804">Transcription</keyword>
<feature type="domain" description="HTH cro/C1-type" evidence="5">
    <location>
        <begin position="3"/>
        <end position="46"/>
    </location>
</feature>
<evidence type="ECO:0000256" key="3">
    <source>
        <dbReference type="ARBA" id="ARBA00023163"/>
    </source>
</evidence>
<dbReference type="GO" id="GO:0000976">
    <property type="term" value="F:transcription cis-regulatory region binding"/>
    <property type="evidence" value="ECO:0007669"/>
    <property type="project" value="TreeGrafter"/>
</dbReference>
<dbReference type="SMART" id="SM00354">
    <property type="entry name" value="HTH_LACI"/>
    <property type="match status" value="1"/>
</dbReference>
<dbReference type="EMBL" id="FOTI01000048">
    <property type="protein sequence ID" value="SFL97969.1"/>
    <property type="molecule type" value="Genomic_DNA"/>
</dbReference>
<dbReference type="InterPro" id="IPR000843">
    <property type="entry name" value="HTH_LacI"/>
</dbReference>
<dbReference type="Pfam" id="PF00356">
    <property type="entry name" value="LacI"/>
    <property type="match status" value="1"/>
</dbReference>